<sequence length="175" mass="19659">MRAVDNSNSCGKTEPGQPFLFGLHNLIFCIWEPDKFSGLLYNSLYHVMKYSGHCGLRTSQFLSYPALKSRNIFIFCTGDWAAPRVSKSMPRKGAITSAALITVPVTVTIMSRLTYLYRSLENVYVISFAWNTKHKSPPCRKVPGIIAIAKDRHIFLQTSSTLLESLVKTGILRPK</sequence>
<comment type="caution">
    <text evidence="1">The sequence shown here is derived from an EMBL/GenBank/DDBJ whole genome shotgun (WGS) entry which is preliminary data.</text>
</comment>
<dbReference type="EMBL" id="CAKOFQ010007081">
    <property type="protein sequence ID" value="CAH1990205.1"/>
    <property type="molecule type" value="Genomic_DNA"/>
</dbReference>
<reference evidence="1" key="1">
    <citation type="submission" date="2022-03" db="EMBL/GenBank/DDBJ databases">
        <authorList>
            <person name="Sayadi A."/>
        </authorList>
    </citation>
    <scope>NUCLEOTIDE SEQUENCE</scope>
</reference>
<dbReference type="Proteomes" id="UP001152888">
    <property type="component" value="Unassembled WGS sequence"/>
</dbReference>
<gene>
    <name evidence="1" type="ORF">ACAOBT_LOCUS19508</name>
</gene>
<evidence type="ECO:0000313" key="2">
    <source>
        <dbReference type="Proteomes" id="UP001152888"/>
    </source>
</evidence>
<keyword evidence="2" id="KW-1185">Reference proteome</keyword>
<name>A0A9P0L7F8_ACAOB</name>
<evidence type="ECO:0000313" key="1">
    <source>
        <dbReference type="EMBL" id="CAH1990205.1"/>
    </source>
</evidence>
<dbReference type="AlphaFoldDB" id="A0A9P0L7F8"/>
<proteinExistence type="predicted"/>
<protein>
    <submittedName>
        <fullName evidence="1">Uncharacterized protein</fullName>
    </submittedName>
</protein>
<organism evidence="1 2">
    <name type="scientific">Acanthoscelides obtectus</name>
    <name type="common">Bean weevil</name>
    <name type="synonym">Bruchus obtectus</name>
    <dbReference type="NCBI Taxonomy" id="200917"/>
    <lineage>
        <taxon>Eukaryota</taxon>
        <taxon>Metazoa</taxon>
        <taxon>Ecdysozoa</taxon>
        <taxon>Arthropoda</taxon>
        <taxon>Hexapoda</taxon>
        <taxon>Insecta</taxon>
        <taxon>Pterygota</taxon>
        <taxon>Neoptera</taxon>
        <taxon>Endopterygota</taxon>
        <taxon>Coleoptera</taxon>
        <taxon>Polyphaga</taxon>
        <taxon>Cucujiformia</taxon>
        <taxon>Chrysomeloidea</taxon>
        <taxon>Chrysomelidae</taxon>
        <taxon>Bruchinae</taxon>
        <taxon>Bruchini</taxon>
        <taxon>Acanthoscelides</taxon>
    </lineage>
</organism>
<accession>A0A9P0L7F8</accession>